<evidence type="ECO:0000313" key="3">
    <source>
        <dbReference type="Proteomes" id="UP000053240"/>
    </source>
</evidence>
<gene>
    <name evidence="2" type="ORF">RR48_02493</name>
</gene>
<proteinExistence type="predicted"/>
<reference evidence="2 3" key="1">
    <citation type="journal article" date="2015" name="Nat. Commun.">
        <title>Outbred genome sequencing and CRISPR/Cas9 gene editing in butterflies.</title>
        <authorList>
            <person name="Li X."/>
            <person name="Fan D."/>
            <person name="Zhang W."/>
            <person name="Liu G."/>
            <person name="Zhang L."/>
            <person name="Zhao L."/>
            <person name="Fang X."/>
            <person name="Chen L."/>
            <person name="Dong Y."/>
            <person name="Chen Y."/>
            <person name="Ding Y."/>
            <person name="Zhao R."/>
            <person name="Feng M."/>
            <person name="Zhu Y."/>
            <person name="Feng Y."/>
            <person name="Jiang X."/>
            <person name="Zhu D."/>
            <person name="Xiang H."/>
            <person name="Feng X."/>
            <person name="Li S."/>
            <person name="Wang J."/>
            <person name="Zhang G."/>
            <person name="Kronforst M.R."/>
            <person name="Wang W."/>
        </authorList>
    </citation>
    <scope>NUCLEOTIDE SEQUENCE [LARGE SCALE GENOMIC DNA]</scope>
    <source>
        <strain evidence="2">Ya'a_city_454_Pm</strain>
        <tissue evidence="2">Whole body</tissue>
    </source>
</reference>
<dbReference type="InParanoid" id="A0A0N1IF56"/>
<organism evidence="2 3">
    <name type="scientific">Papilio machaon</name>
    <name type="common">Old World swallowtail butterfly</name>
    <dbReference type="NCBI Taxonomy" id="76193"/>
    <lineage>
        <taxon>Eukaryota</taxon>
        <taxon>Metazoa</taxon>
        <taxon>Ecdysozoa</taxon>
        <taxon>Arthropoda</taxon>
        <taxon>Hexapoda</taxon>
        <taxon>Insecta</taxon>
        <taxon>Pterygota</taxon>
        <taxon>Neoptera</taxon>
        <taxon>Endopterygota</taxon>
        <taxon>Lepidoptera</taxon>
        <taxon>Glossata</taxon>
        <taxon>Ditrysia</taxon>
        <taxon>Papilionoidea</taxon>
        <taxon>Papilionidae</taxon>
        <taxon>Papilioninae</taxon>
        <taxon>Papilio</taxon>
    </lineage>
</organism>
<protein>
    <submittedName>
        <fullName evidence="2">Uncharacterized protein</fullName>
    </submittedName>
</protein>
<accession>A0A0N1IF56</accession>
<keyword evidence="3" id="KW-1185">Reference proteome</keyword>
<feature type="region of interest" description="Disordered" evidence="1">
    <location>
        <begin position="103"/>
        <end position="138"/>
    </location>
</feature>
<name>A0A0N1IF56_PAPMA</name>
<evidence type="ECO:0000256" key="1">
    <source>
        <dbReference type="SAM" id="MobiDB-lite"/>
    </source>
</evidence>
<dbReference type="Proteomes" id="UP000053240">
    <property type="component" value="Unassembled WGS sequence"/>
</dbReference>
<feature type="compositionally biased region" description="Polar residues" evidence="1">
    <location>
        <begin position="110"/>
        <end position="125"/>
    </location>
</feature>
<dbReference type="EMBL" id="KQ461157">
    <property type="protein sequence ID" value="KPJ08085.1"/>
    <property type="molecule type" value="Genomic_DNA"/>
</dbReference>
<dbReference type="AlphaFoldDB" id="A0A0N1IF56"/>
<sequence length="138" mass="15817">MFLFWTVVFETQQEIWNLADTYNICLETKYPNETQLTTDQAKSYYGEHVLENGAFAIELSNELSNEDLAELQGSLSIQILRTITRDNWCQKWDLEMPLTPREDFKRQDKGTTSCGGHTHWGTSPAHSAIRLPRPPAAP</sequence>
<evidence type="ECO:0000313" key="2">
    <source>
        <dbReference type="EMBL" id="KPJ08085.1"/>
    </source>
</evidence>